<gene>
    <name evidence="7" type="primary">LOC108678415</name>
</gene>
<dbReference type="SMART" id="SM00892">
    <property type="entry name" value="Endonuclease_NS"/>
    <property type="match status" value="1"/>
</dbReference>
<evidence type="ECO:0000256" key="4">
    <source>
        <dbReference type="SAM" id="SignalP"/>
    </source>
</evidence>
<dbReference type="InterPro" id="IPR001604">
    <property type="entry name" value="Endo_G_ENPP1-like_dom"/>
</dbReference>
<evidence type="ECO:0000256" key="2">
    <source>
        <dbReference type="ARBA" id="ARBA00022722"/>
    </source>
</evidence>
<keyword evidence="3" id="KW-0378">Hydrolase</keyword>
<organism evidence="6 7">
    <name type="scientific">Hyalella azteca</name>
    <name type="common">Amphipod</name>
    <dbReference type="NCBI Taxonomy" id="294128"/>
    <lineage>
        <taxon>Eukaryota</taxon>
        <taxon>Metazoa</taxon>
        <taxon>Ecdysozoa</taxon>
        <taxon>Arthropoda</taxon>
        <taxon>Crustacea</taxon>
        <taxon>Multicrustacea</taxon>
        <taxon>Malacostraca</taxon>
        <taxon>Eumalacostraca</taxon>
        <taxon>Peracarida</taxon>
        <taxon>Amphipoda</taxon>
        <taxon>Senticaudata</taxon>
        <taxon>Talitrida</taxon>
        <taxon>Talitroidea</taxon>
        <taxon>Hyalellidae</taxon>
        <taxon>Hyalella</taxon>
    </lineage>
</organism>
<evidence type="ECO:0000256" key="3">
    <source>
        <dbReference type="ARBA" id="ARBA00022759"/>
    </source>
</evidence>
<dbReference type="PANTHER" id="PTHR13966:SF17">
    <property type="entry name" value="ENDONUCLEASE-RELATED"/>
    <property type="match status" value="1"/>
</dbReference>
<dbReference type="SUPFAM" id="SSF54060">
    <property type="entry name" value="His-Me finger endonucleases"/>
    <property type="match status" value="1"/>
</dbReference>
<dbReference type="KEGG" id="hazt:108678415"/>
<comment type="similarity">
    <text evidence="1">Belongs to the DNA/RNA non-specific endonuclease family.</text>
</comment>
<dbReference type="RefSeq" id="XP_018022320.1">
    <property type="nucleotide sequence ID" value="XM_018166831.2"/>
</dbReference>
<feature type="signal peptide" evidence="4">
    <location>
        <begin position="1"/>
        <end position="24"/>
    </location>
</feature>
<evidence type="ECO:0000313" key="7">
    <source>
        <dbReference type="RefSeq" id="XP_018022320.1"/>
    </source>
</evidence>
<name>A0A8B7P8L8_HYAAZ</name>
<dbReference type="GO" id="GO:0005634">
    <property type="term" value="C:nucleus"/>
    <property type="evidence" value="ECO:0007669"/>
    <property type="project" value="TreeGrafter"/>
</dbReference>
<feature type="chain" id="PRO_5034435631" evidence="4">
    <location>
        <begin position="25"/>
        <end position="401"/>
    </location>
</feature>
<dbReference type="AlphaFoldDB" id="A0A8B7P8L8"/>
<dbReference type="InterPro" id="IPR044929">
    <property type="entry name" value="DNA/RNA_non-sp_Endonuclease_sf"/>
</dbReference>
<dbReference type="GO" id="GO:0004521">
    <property type="term" value="F:RNA endonuclease activity"/>
    <property type="evidence" value="ECO:0007669"/>
    <property type="project" value="TreeGrafter"/>
</dbReference>
<evidence type="ECO:0000259" key="5">
    <source>
        <dbReference type="SMART" id="SM00892"/>
    </source>
</evidence>
<dbReference type="Pfam" id="PF01223">
    <property type="entry name" value="Endonuclease_NS"/>
    <property type="match status" value="1"/>
</dbReference>
<protein>
    <submittedName>
        <fullName evidence="7">Uncharacterized protein LOC108678415</fullName>
    </submittedName>
</protein>
<dbReference type="GeneID" id="108678415"/>
<accession>A0A8B7P8L8</accession>
<dbReference type="GO" id="GO:0005743">
    <property type="term" value="C:mitochondrial inner membrane"/>
    <property type="evidence" value="ECO:0007669"/>
    <property type="project" value="TreeGrafter"/>
</dbReference>
<dbReference type="PANTHER" id="PTHR13966">
    <property type="entry name" value="ENDONUCLEASE RELATED"/>
    <property type="match status" value="1"/>
</dbReference>
<sequence length="401" mass="43101">MKLSTYGALLFLSVAGTTFLRAMADCAWDKDTEFPAPYPPLLFSVAAERTVLPVLEGGNRVVKLTEGEEVIAACPGTTIDALGLEAVTATCSSNTLLIDAQDWNMTELGCTSRPKESLQKNLGPCGTGGDMHQIGFDVLGYGFYSTITVCFDPIFETNLFSYHIVRGENIAARDPNPSTPSVKSDTGFFTVSANTCYMQASQITLMETILGDSSVINVNQSLYFARNLLATGTDFVTEQEQDAGYYYINAAPLWQTINNGNWKYLESSVRDMAAAHGSDIAVWCGGWDVLQLDDVNGNPVDIFLGLTQNETVIPAPDVLWKVVFDPSSNEAAAIVGVNNPYLKIVAPLLCPGGSICDQLTWLHGINYSDYEAGAIYCCTVQDLATAIPNVPDLGSAGLLTA</sequence>
<feature type="domain" description="DNA/RNA non-specific endonuclease/pyrophosphatase/phosphodiesterase" evidence="5">
    <location>
        <begin position="143"/>
        <end position="383"/>
    </location>
</feature>
<evidence type="ECO:0000313" key="6">
    <source>
        <dbReference type="Proteomes" id="UP000694843"/>
    </source>
</evidence>
<reference evidence="7" key="1">
    <citation type="submission" date="2025-08" db="UniProtKB">
        <authorList>
            <consortium name="RefSeq"/>
        </authorList>
    </citation>
    <scope>IDENTIFICATION</scope>
    <source>
        <tissue evidence="7">Whole organism</tissue>
    </source>
</reference>
<dbReference type="OrthoDB" id="5960141at2759"/>
<dbReference type="OMA" id="MLCQDVC"/>
<dbReference type="InterPro" id="IPR044925">
    <property type="entry name" value="His-Me_finger_sf"/>
</dbReference>
<proteinExistence type="inferred from homology"/>
<keyword evidence="4" id="KW-0732">Signal</keyword>
<dbReference type="InterPro" id="IPR040255">
    <property type="entry name" value="Non-specific_endonuclease"/>
</dbReference>
<dbReference type="Proteomes" id="UP000694843">
    <property type="component" value="Unplaced"/>
</dbReference>
<keyword evidence="6" id="KW-1185">Reference proteome</keyword>
<keyword evidence="2" id="KW-0540">Nuclease</keyword>
<evidence type="ECO:0000256" key="1">
    <source>
        <dbReference type="ARBA" id="ARBA00010052"/>
    </source>
</evidence>
<dbReference type="GO" id="GO:0046872">
    <property type="term" value="F:metal ion binding"/>
    <property type="evidence" value="ECO:0007669"/>
    <property type="project" value="InterPro"/>
</dbReference>
<dbReference type="Gene3D" id="3.40.570.10">
    <property type="entry name" value="Extracellular Endonuclease, subunit A"/>
    <property type="match status" value="1"/>
</dbReference>
<dbReference type="GO" id="GO:0003676">
    <property type="term" value="F:nucleic acid binding"/>
    <property type="evidence" value="ECO:0007669"/>
    <property type="project" value="InterPro"/>
</dbReference>
<dbReference type="GO" id="GO:0000014">
    <property type="term" value="F:single-stranded DNA endodeoxyribonuclease activity"/>
    <property type="evidence" value="ECO:0007669"/>
    <property type="project" value="TreeGrafter"/>
</dbReference>
<dbReference type="GO" id="GO:0006309">
    <property type="term" value="P:apoptotic DNA fragmentation"/>
    <property type="evidence" value="ECO:0007669"/>
    <property type="project" value="TreeGrafter"/>
</dbReference>
<keyword evidence="3" id="KW-0255">Endonuclease</keyword>